<keyword evidence="2" id="KW-1185">Reference proteome</keyword>
<evidence type="ECO:0000313" key="2">
    <source>
        <dbReference type="Proteomes" id="UP000053825"/>
    </source>
</evidence>
<accession>A0A0L7QJY6</accession>
<name>A0A0L7QJY6_9HYME</name>
<proteinExistence type="predicted"/>
<dbReference type="OrthoDB" id="10477145at2759"/>
<protein>
    <submittedName>
        <fullName evidence="1">Uncharacterized protein</fullName>
    </submittedName>
</protein>
<evidence type="ECO:0000313" key="1">
    <source>
        <dbReference type="EMBL" id="KOC58952.1"/>
    </source>
</evidence>
<gene>
    <name evidence="1" type="ORF">WH47_00964</name>
</gene>
<dbReference type="AlphaFoldDB" id="A0A0L7QJY6"/>
<sequence length="240" mass="27071">MPRERPLDAQSNATRHTVSTYRAIRPLHCETPKVQTRRLAASADHLLRELFPGAPASASTKETNVSERTWVTIAEEIEEQFKFRQTREVAERCTGTGDMRSNPAAISGECSGVKRKIKRRSRRGGKKVQDRRRKAIAQELETVTAQKLATVPAPIPGNERTTPIPDIINLCDSSDEETVILPRPPTPIEIVDTQTALNVFNHERIPDDILVSYLRNFSNGTPDEVPQDIAWWCNFVYETQ</sequence>
<organism evidence="1 2">
    <name type="scientific">Habropoda laboriosa</name>
    <dbReference type="NCBI Taxonomy" id="597456"/>
    <lineage>
        <taxon>Eukaryota</taxon>
        <taxon>Metazoa</taxon>
        <taxon>Ecdysozoa</taxon>
        <taxon>Arthropoda</taxon>
        <taxon>Hexapoda</taxon>
        <taxon>Insecta</taxon>
        <taxon>Pterygota</taxon>
        <taxon>Neoptera</taxon>
        <taxon>Endopterygota</taxon>
        <taxon>Hymenoptera</taxon>
        <taxon>Apocrita</taxon>
        <taxon>Aculeata</taxon>
        <taxon>Apoidea</taxon>
        <taxon>Anthophila</taxon>
        <taxon>Apidae</taxon>
        <taxon>Habropoda</taxon>
    </lineage>
</organism>
<dbReference type="EMBL" id="KQ415006">
    <property type="protein sequence ID" value="KOC58952.1"/>
    <property type="molecule type" value="Genomic_DNA"/>
</dbReference>
<reference evidence="1 2" key="1">
    <citation type="submission" date="2015-07" db="EMBL/GenBank/DDBJ databases">
        <title>The genome of Habropoda laboriosa.</title>
        <authorList>
            <person name="Pan H."/>
            <person name="Kapheim K."/>
        </authorList>
    </citation>
    <scope>NUCLEOTIDE SEQUENCE [LARGE SCALE GENOMIC DNA]</scope>
    <source>
        <strain evidence="1">0110345459</strain>
    </source>
</reference>
<dbReference type="Proteomes" id="UP000053825">
    <property type="component" value="Unassembled WGS sequence"/>
</dbReference>